<evidence type="ECO:0000259" key="7">
    <source>
        <dbReference type="Pfam" id="PF06271"/>
    </source>
</evidence>
<protein>
    <recommendedName>
        <fullName evidence="7">RDD domain-containing protein</fullName>
    </recommendedName>
</protein>
<dbReference type="EMBL" id="PDOD01000002">
    <property type="protein sequence ID" value="PYZ93409.1"/>
    <property type="molecule type" value="Genomic_DNA"/>
</dbReference>
<evidence type="ECO:0000313" key="9">
    <source>
        <dbReference type="Proteomes" id="UP000248214"/>
    </source>
</evidence>
<accession>A0A323TEM5</accession>
<name>A0A323TEM5_9BACI</name>
<keyword evidence="2" id="KW-1003">Cell membrane</keyword>
<gene>
    <name evidence="8" type="ORF">CR194_09530</name>
</gene>
<dbReference type="InterPro" id="IPR051791">
    <property type="entry name" value="Pra-immunoreactive"/>
</dbReference>
<dbReference type="InterPro" id="IPR010432">
    <property type="entry name" value="RDD"/>
</dbReference>
<evidence type="ECO:0000313" key="8">
    <source>
        <dbReference type="EMBL" id="PYZ93409.1"/>
    </source>
</evidence>
<dbReference type="PANTHER" id="PTHR36115">
    <property type="entry name" value="PROLINE-RICH ANTIGEN HOMOLOG-RELATED"/>
    <property type="match status" value="1"/>
</dbReference>
<dbReference type="AlphaFoldDB" id="A0A323TEM5"/>
<feature type="transmembrane region" description="Helical" evidence="6">
    <location>
        <begin position="46"/>
        <end position="66"/>
    </location>
</feature>
<evidence type="ECO:0000256" key="3">
    <source>
        <dbReference type="ARBA" id="ARBA00022692"/>
    </source>
</evidence>
<evidence type="ECO:0000256" key="2">
    <source>
        <dbReference type="ARBA" id="ARBA00022475"/>
    </source>
</evidence>
<keyword evidence="5 6" id="KW-0472">Membrane</keyword>
<keyword evidence="9" id="KW-1185">Reference proteome</keyword>
<comment type="caution">
    <text evidence="8">The sequence shown here is derived from an EMBL/GenBank/DDBJ whole genome shotgun (WGS) entry which is preliminary data.</text>
</comment>
<comment type="subcellular location">
    <subcellularLocation>
        <location evidence="1">Cell membrane</location>
        <topology evidence="1">Multi-pass membrane protein</topology>
    </subcellularLocation>
</comment>
<evidence type="ECO:0000256" key="6">
    <source>
        <dbReference type="SAM" id="Phobius"/>
    </source>
</evidence>
<feature type="transmembrane region" description="Helical" evidence="6">
    <location>
        <begin position="129"/>
        <end position="152"/>
    </location>
</feature>
<evidence type="ECO:0000256" key="1">
    <source>
        <dbReference type="ARBA" id="ARBA00004651"/>
    </source>
</evidence>
<organism evidence="8 9">
    <name type="scientific">Salipaludibacillus keqinensis</name>
    <dbReference type="NCBI Taxonomy" id="2045207"/>
    <lineage>
        <taxon>Bacteria</taxon>
        <taxon>Bacillati</taxon>
        <taxon>Bacillota</taxon>
        <taxon>Bacilli</taxon>
        <taxon>Bacillales</taxon>
        <taxon>Bacillaceae</taxon>
    </lineage>
</organism>
<keyword evidence="4 6" id="KW-1133">Transmembrane helix</keyword>
<proteinExistence type="predicted"/>
<dbReference type="RefSeq" id="WP_110609442.1">
    <property type="nucleotide sequence ID" value="NZ_PDOD01000002.1"/>
</dbReference>
<reference evidence="8 9" key="1">
    <citation type="submission" date="2017-10" db="EMBL/GenBank/DDBJ databases">
        <title>Bacillus sp. nov., a halophilic bacterium isolated from a Keqin Lake.</title>
        <authorList>
            <person name="Wang H."/>
        </authorList>
    </citation>
    <scope>NUCLEOTIDE SEQUENCE [LARGE SCALE GENOMIC DNA]</scope>
    <source>
        <strain evidence="8 9">KQ-12</strain>
    </source>
</reference>
<keyword evidence="3 6" id="KW-0812">Transmembrane</keyword>
<dbReference type="GO" id="GO:0005886">
    <property type="term" value="C:plasma membrane"/>
    <property type="evidence" value="ECO:0007669"/>
    <property type="project" value="UniProtKB-SubCell"/>
</dbReference>
<feature type="transmembrane region" description="Helical" evidence="6">
    <location>
        <begin position="12"/>
        <end position="34"/>
    </location>
</feature>
<evidence type="ECO:0000256" key="4">
    <source>
        <dbReference type="ARBA" id="ARBA00022989"/>
    </source>
</evidence>
<evidence type="ECO:0000256" key="5">
    <source>
        <dbReference type="ARBA" id="ARBA00023136"/>
    </source>
</evidence>
<sequence length="173" mass="19634">MHATFLVRLKAFMYDYVLIFAYLIILFMATVFIFPSLQNFFTGSLMVAQLTGFLLVTSPVSLYFIISDSRIGGQSVGKKLAGIRVVSLKGSAISLPQATLRTTLKFLPWELSHFLVYRLIYIGDGDMPFNYYLIGGLIYALMFVYILTAIFLKNKQSLYDLITRTQVINVHSK</sequence>
<feature type="domain" description="RDD" evidence="7">
    <location>
        <begin position="3"/>
        <end position="163"/>
    </location>
</feature>
<dbReference type="OrthoDB" id="1450430at2"/>
<dbReference type="Proteomes" id="UP000248214">
    <property type="component" value="Unassembled WGS sequence"/>
</dbReference>
<dbReference type="Pfam" id="PF06271">
    <property type="entry name" value="RDD"/>
    <property type="match status" value="1"/>
</dbReference>